<evidence type="ECO:0000313" key="2">
    <source>
        <dbReference type="EMBL" id="MBY8888721.1"/>
    </source>
</evidence>
<dbReference type="NCBIfam" id="NF040464">
    <property type="entry name" value="SCO3374_fam"/>
    <property type="match status" value="1"/>
</dbReference>
<name>A0ABS7R163_9ACTN</name>
<reference evidence="2 3" key="1">
    <citation type="submission" date="2021-08" db="EMBL/GenBank/DDBJ databases">
        <title>Streptomyces sp. PTM05 isolated from lichen.</title>
        <authorList>
            <person name="Somphong A."/>
            <person name="Phongsopitanun W."/>
            <person name="Tanasupawat S."/>
        </authorList>
    </citation>
    <scope>NUCLEOTIDE SEQUENCE [LARGE SCALE GENOMIC DNA]</scope>
    <source>
        <strain evidence="2 3">Ptm05</strain>
    </source>
</reference>
<evidence type="ECO:0000313" key="3">
    <source>
        <dbReference type="Proteomes" id="UP001198565"/>
    </source>
</evidence>
<feature type="region of interest" description="Disordered" evidence="1">
    <location>
        <begin position="142"/>
        <end position="188"/>
    </location>
</feature>
<dbReference type="InterPro" id="IPR047919">
    <property type="entry name" value="SCO3374-like"/>
</dbReference>
<gene>
    <name evidence="2" type="ORF">K7472_28325</name>
</gene>
<proteinExistence type="predicted"/>
<dbReference type="Proteomes" id="UP001198565">
    <property type="component" value="Unassembled WGS sequence"/>
</dbReference>
<dbReference type="EMBL" id="JAINVZ010000028">
    <property type="protein sequence ID" value="MBY8888721.1"/>
    <property type="molecule type" value="Genomic_DNA"/>
</dbReference>
<feature type="compositionally biased region" description="Polar residues" evidence="1">
    <location>
        <begin position="172"/>
        <end position="181"/>
    </location>
</feature>
<feature type="compositionally biased region" description="Basic and acidic residues" evidence="1">
    <location>
        <begin position="161"/>
        <end position="171"/>
    </location>
</feature>
<keyword evidence="3" id="KW-1185">Reference proteome</keyword>
<accession>A0ABS7R163</accession>
<dbReference type="RefSeq" id="WP_222981430.1">
    <property type="nucleotide sequence ID" value="NZ_JAINVZ010000028.1"/>
</dbReference>
<sequence length="244" mass="25538">MGVTRTRERAGIREWYASELGWPTGGTDDAPGLLTGVRFDVLDVPLAAGLAVLRRFARTGPAAALGGRALLLVAAGSGAELPGLLDWLEWSGIPLDLAVRGAGDRIPAPRPAPWGPRAVPAAGTRAAREAYWLRPPVPGHEVEPTLPSLRVGTSVGVGTGAKDDGESKNAENAENTDNVENVDNGDRRPVDLASLVGAVATECHRARLLTAAQARWSGHRTGQACAFSYASRMVAGTRPRSLTS</sequence>
<comment type="caution">
    <text evidence="2">The sequence shown here is derived from an EMBL/GenBank/DDBJ whole genome shotgun (WGS) entry which is preliminary data.</text>
</comment>
<protein>
    <submittedName>
        <fullName evidence="2">SCO3374 family protein</fullName>
    </submittedName>
</protein>
<organism evidence="2 3">
    <name type="scientific">Streptantibioticus parmotrematis</name>
    <dbReference type="NCBI Taxonomy" id="2873249"/>
    <lineage>
        <taxon>Bacteria</taxon>
        <taxon>Bacillati</taxon>
        <taxon>Actinomycetota</taxon>
        <taxon>Actinomycetes</taxon>
        <taxon>Kitasatosporales</taxon>
        <taxon>Streptomycetaceae</taxon>
        <taxon>Streptantibioticus</taxon>
    </lineage>
</organism>
<evidence type="ECO:0000256" key="1">
    <source>
        <dbReference type="SAM" id="MobiDB-lite"/>
    </source>
</evidence>